<reference evidence="1" key="1">
    <citation type="journal article" date="2011" name="Acta Physiol. Plant.">
        <title>An investigation on the genetic background of Nostoc flagelliforme by similarity analysis of its partial genomic DNA and phylogenetic comparison of deduced related species.</title>
        <authorList>
            <person name="Gao X."/>
            <person name="Liu K."/>
            <person name="Qiu B.S."/>
        </authorList>
    </citation>
    <scope>NUCLEOTIDE SEQUENCE</scope>
    <source>
        <strain evidence="1">Sunitezuoqi</strain>
    </source>
</reference>
<gene>
    <name evidence="1" type="ORF">Nfla_5705</name>
</gene>
<sequence length="63" mass="6988">MQNQGEVSQNLSARQILNDLTKDLCVHRSFLKGNNLLKVLLFKEDLGGSKICDISPTTLQITS</sequence>
<dbReference type="AlphaFoldDB" id="E7DPZ2"/>
<organism evidence="1">
    <name type="scientific">Nostoc flagelliforme str. Sunitezuoqi</name>
    <dbReference type="NCBI Taxonomy" id="676037"/>
    <lineage>
        <taxon>Bacteria</taxon>
        <taxon>Bacillati</taxon>
        <taxon>Cyanobacteriota</taxon>
        <taxon>Cyanophyceae</taxon>
        <taxon>Nostocales</taxon>
        <taxon>Nostocaceae</taxon>
        <taxon>Nostoc</taxon>
    </lineage>
</organism>
<dbReference type="EMBL" id="HQ291129">
    <property type="protein sequence ID" value="ADO19150.1"/>
    <property type="molecule type" value="Genomic_DNA"/>
</dbReference>
<accession>E7DPZ2</accession>
<evidence type="ECO:0000313" key="1">
    <source>
        <dbReference type="EMBL" id="ADO19150.1"/>
    </source>
</evidence>
<proteinExistence type="predicted"/>
<protein>
    <submittedName>
        <fullName evidence="1">Uncharacterized protein</fullName>
    </submittedName>
</protein>
<name>E7DPZ2_9NOSO</name>